<dbReference type="InterPro" id="IPR009072">
    <property type="entry name" value="Histone-fold"/>
</dbReference>
<dbReference type="Pfam" id="PF06027">
    <property type="entry name" value="SLC35F"/>
    <property type="match status" value="1"/>
</dbReference>
<gene>
    <name evidence="15" type="ORF">FNV43_RR15600</name>
</gene>
<feature type="transmembrane region" description="Helical" evidence="13">
    <location>
        <begin position="233"/>
        <end position="252"/>
    </location>
</feature>
<feature type="transmembrane region" description="Helical" evidence="13">
    <location>
        <begin position="23"/>
        <end position="47"/>
    </location>
</feature>
<comment type="similarity">
    <text evidence="3">Belongs to the TAF12 family.</text>
</comment>
<dbReference type="Gene3D" id="1.10.20.10">
    <property type="entry name" value="Histone, subunit A"/>
    <property type="match status" value="1"/>
</dbReference>
<dbReference type="GO" id="GO:0016020">
    <property type="term" value="C:membrane"/>
    <property type="evidence" value="ECO:0007669"/>
    <property type="project" value="UniProtKB-SubCell"/>
</dbReference>
<dbReference type="InterPro" id="IPR003228">
    <property type="entry name" value="TFIID_TAF12_dom"/>
</dbReference>
<dbReference type="AlphaFoldDB" id="A0A8K0GYC6"/>
<keyword evidence="11" id="KW-0539">Nucleus</keyword>
<keyword evidence="6 13" id="KW-0812">Transmembrane</keyword>
<proteinExistence type="inferred from homology"/>
<dbReference type="InterPro" id="IPR052221">
    <property type="entry name" value="SLC35F_Transporter"/>
</dbReference>
<dbReference type="GO" id="GO:0022857">
    <property type="term" value="F:transmembrane transporter activity"/>
    <property type="evidence" value="ECO:0007669"/>
    <property type="project" value="InterPro"/>
</dbReference>
<evidence type="ECO:0000313" key="15">
    <source>
        <dbReference type="EMBL" id="KAF3441685.1"/>
    </source>
</evidence>
<keyword evidence="5" id="KW-0813">Transport</keyword>
<evidence type="ECO:0000256" key="4">
    <source>
        <dbReference type="ARBA" id="ARBA00007863"/>
    </source>
</evidence>
<evidence type="ECO:0000313" key="16">
    <source>
        <dbReference type="Proteomes" id="UP000796880"/>
    </source>
</evidence>
<dbReference type="InterPro" id="IPR037185">
    <property type="entry name" value="EmrE-like"/>
</dbReference>
<feature type="domain" description="Transcription initiation factor TFIID subunit 12" evidence="14">
    <location>
        <begin position="646"/>
        <end position="704"/>
    </location>
</feature>
<comment type="similarity">
    <text evidence="4">Belongs to the SLC35F solute transporter family.</text>
</comment>
<feature type="region of interest" description="Disordered" evidence="12">
    <location>
        <begin position="349"/>
        <end position="410"/>
    </location>
</feature>
<evidence type="ECO:0000256" key="7">
    <source>
        <dbReference type="ARBA" id="ARBA00022989"/>
    </source>
</evidence>
<dbReference type="SUPFAM" id="SSF47113">
    <property type="entry name" value="Histone-fold"/>
    <property type="match status" value="1"/>
</dbReference>
<feature type="transmembrane region" description="Helical" evidence="13">
    <location>
        <begin position="169"/>
        <end position="188"/>
    </location>
</feature>
<keyword evidence="8" id="KW-0805">Transcription regulation</keyword>
<evidence type="ECO:0000256" key="11">
    <source>
        <dbReference type="ARBA" id="ARBA00023242"/>
    </source>
</evidence>
<evidence type="ECO:0000256" key="13">
    <source>
        <dbReference type="SAM" id="Phobius"/>
    </source>
</evidence>
<dbReference type="EMBL" id="VOIH02000007">
    <property type="protein sequence ID" value="KAF3441685.1"/>
    <property type="molecule type" value="Genomic_DNA"/>
</dbReference>
<dbReference type="GO" id="GO:0006352">
    <property type="term" value="P:DNA-templated transcription initiation"/>
    <property type="evidence" value="ECO:0007669"/>
    <property type="project" value="InterPro"/>
</dbReference>
<dbReference type="SUPFAM" id="SSF103481">
    <property type="entry name" value="Multidrug resistance efflux transporter EmrE"/>
    <property type="match status" value="1"/>
</dbReference>
<dbReference type="Pfam" id="PF03847">
    <property type="entry name" value="TFIID_20kDa"/>
    <property type="match status" value="1"/>
</dbReference>
<dbReference type="PANTHER" id="PTHR14233">
    <property type="entry name" value="DUF914-RELATED"/>
    <property type="match status" value="1"/>
</dbReference>
<feature type="compositionally biased region" description="Low complexity" evidence="12">
    <location>
        <begin position="349"/>
        <end position="376"/>
    </location>
</feature>
<evidence type="ECO:0000256" key="12">
    <source>
        <dbReference type="SAM" id="MobiDB-lite"/>
    </source>
</evidence>
<organism evidence="15 16">
    <name type="scientific">Rhamnella rubrinervis</name>
    <dbReference type="NCBI Taxonomy" id="2594499"/>
    <lineage>
        <taxon>Eukaryota</taxon>
        <taxon>Viridiplantae</taxon>
        <taxon>Streptophyta</taxon>
        <taxon>Embryophyta</taxon>
        <taxon>Tracheophyta</taxon>
        <taxon>Spermatophyta</taxon>
        <taxon>Magnoliopsida</taxon>
        <taxon>eudicotyledons</taxon>
        <taxon>Gunneridae</taxon>
        <taxon>Pentapetalae</taxon>
        <taxon>rosids</taxon>
        <taxon>fabids</taxon>
        <taxon>Rosales</taxon>
        <taxon>Rhamnaceae</taxon>
        <taxon>rhamnoid group</taxon>
        <taxon>Rhamneae</taxon>
        <taxon>Rhamnella</taxon>
    </lineage>
</organism>
<dbReference type="InterPro" id="IPR009262">
    <property type="entry name" value="SLC35_F1/F2/F6"/>
</dbReference>
<sequence length="775" mass="84435">MWLGMSWNTVNNWCRSHVTLRTLYLLFLGQVVSFLLALLSLFSSLIAKLGVDAPLTQSLFVYFNLALIYGSFMLSRRQKPRISWYWYLLLGFVDVQGNYLVNKAFQFSSITSVTLLDCWTVAWVIILTWIFIGTRYSLWQLFGAAVCVLGLGLVLLSDAGVGGGGGSKPLLGDMLVIAGTVFFAMSNVGEEFCVKKKDRIEVVSMIGVYGFLVSVCEICIVERKALESVKWSAEIILAFAGYALSGVLFYTFTPFVLKLSGATLFNLSILTSDMWAVVFRIFLYHQQVDWLYYIAFAVVVIGLIVYSTTGNDAVPEPALEDGNLTIEYESLTRPPAALARTWQQSHFSHFSSSPSPSSSSSATGPPSSSSSASPSTSVPPPPRSGVAIGVPAHHPTPPSQPAPFSSSYGQHFGALARGGVNLPEPTSSSNALQVKSPMQGMQGMGMLGSLNSTSQMRPGGFPAHHQQRPVQSSLRPPSTSNNQPPSPQNFQGHGLLRASSVGSPGSPSPSTSQSMQSLNQPWLSSGSQGKPPLPSPSYRQQVNSPSLQQRSHLQQQQPHSLTMASSQQHMTTTSQQQQPSTSHQSHEHYGQQVPSPRIPQALSHQQPITRVQGSLTQKSSSPAIVQLTQSSQDPRIEQPRQKLMNLLIDPSEKLDPEVEDVLMDIADDFVESITTYGCSLAKHRKSTMLEAKDILLHLERNWNINLPGFAGDEIKTYRKPLVNDIHKERIAAIKKSMALTETANTRNSTGQATGNAKASLMKNPANVIGSPNVKT</sequence>
<evidence type="ECO:0000256" key="2">
    <source>
        <dbReference type="ARBA" id="ARBA00004141"/>
    </source>
</evidence>
<feature type="transmembrane region" description="Helical" evidence="13">
    <location>
        <begin position="138"/>
        <end position="157"/>
    </location>
</feature>
<dbReference type="GO" id="GO:0046982">
    <property type="term" value="F:protein heterodimerization activity"/>
    <property type="evidence" value="ECO:0007669"/>
    <property type="project" value="InterPro"/>
</dbReference>
<dbReference type="Proteomes" id="UP000796880">
    <property type="component" value="Unassembled WGS sequence"/>
</dbReference>
<evidence type="ECO:0000259" key="14">
    <source>
        <dbReference type="Pfam" id="PF03847"/>
    </source>
</evidence>
<feature type="transmembrane region" description="Helical" evidence="13">
    <location>
        <begin position="82"/>
        <end position="101"/>
    </location>
</feature>
<evidence type="ECO:0000256" key="10">
    <source>
        <dbReference type="ARBA" id="ARBA00023163"/>
    </source>
</evidence>
<feature type="compositionally biased region" description="Low complexity" evidence="12">
    <location>
        <begin position="476"/>
        <end position="491"/>
    </location>
</feature>
<feature type="compositionally biased region" description="Polar residues" evidence="12">
    <location>
        <begin position="602"/>
        <end position="622"/>
    </location>
</feature>
<feature type="compositionally biased region" description="Low complexity" evidence="12">
    <location>
        <begin position="499"/>
        <end position="517"/>
    </location>
</feature>
<feature type="transmembrane region" description="Helical" evidence="13">
    <location>
        <begin position="290"/>
        <end position="309"/>
    </location>
</feature>
<dbReference type="OrthoDB" id="429955at2759"/>
<dbReference type="GO" id="GO:0005669">
    <property type="term" value="C:transcription factor TFIID complex"/>
    <property type="evidence" value="ECO:0007669"/>
    <property type="project" value="InterPro"/>
</dbReference>
<protein>
    <recommendedName>
        <fullName evidence="14">Transcription initiation factor TFIID subunit 12 domain-containing protein</fullName>
    </recommendedName>
</protein>
<accession>A0A8K0GYC6</accession>
<keyword evidence="7 13" id="KW-1133">Transmembrane helix</keyword>
<dbReference type="CDD" id="cd07981">
    <property type="entry name" value="HFD_TAF12"/>
    <property type="match status" value="1"/>
</dbReference>
<keyword evidence="10" id="KW-0804">Transcription</keyword>
<evidence type="ECO:0000256" key="5">
    <source>
        <dbReference type="ARBA" id="ARBA00022448"/>
    </source>
</evidence>
<feature type="transmembrane region" description="Helical" evidence="13">
    <location>
        <begin position="113"/>
        <end position="132"/>
    </location>
</feature>
<keyword evidence="9 13" id="KW-0472">Membrane</keyword>
<dbReference type="PANTHER" id="PTHR14233:SF18">
    <property type="entry name" value="OS05G0444300 PROTEIN"/>
    <property type="match status" value="1"/>
</dbReference>
<evidence type="ECO:0000256" key="8">
    <source>
        <dbReference type="ARBA" id="ARBA00023015"/>
    </source>
</evidence>
<feature type="compositionally biased region" description="Polar residues" evidence="12">
    <location>
        <begin position="518"/>
        <end position="528"/>
    </location>
</feature>
<feature type="transmembrane region" description="Helical" evidence="13">
    <location>
        <begin position="59"/>
        <end position="76"/>
    </location>
</feature>
<reference evidence="15" key="1">
    <citation type="submission" date="2020-03" db="EMBL/GenBank/DDBJ databases">
        <title>A high-quality chromosome-level genome assembly of a woody plant with both climbing and erect habits, Rhamnella rubrinervis.</title>
        <authorList>
            <person name="Lu Z."/>
            <person name="Yang Y."/>
            <person name="Zhu X."/>
            <person name="Sun Y."/>
        </authorList>
    </citation>
    <scope>NUCLEOTIDE SEQUENCE</scope>
    <source>
        <strain evidence="15">BYM</strain>
        <tissue evidence="15">Leaf</tissue>
    </source>
</reference>
<comment type="subcellular location">
    <subcellularLocation>
        <location evidence="2">Membrane</location>
        <topology evidence="2">Multi-pass membrane protein</topology>
    </subcellularLocation>
    <subcellularLocation>
        <location evidence="1">Nucleus</location>
    </subcellularLocation>
</comment>
<dbReference type="FunFam" id="1.10.20.10:FF:000011">
    <property type="entry name" value="Transcription initiation factor TFIID subunit 12"/>
    <property type="match status" value="1"/>
</dbReference>
<evidence type="ECO:0000256" key="1">
    <source>
        <dbReference type="ARBA" id="ARBA00004123"/>
    </source>
</evidence>
<feature type="transmembrane region" description="Helical" evidence="13">
    <location>
        <begin position="264"/>
        <end position="283"/>
    </location>
</feature>
<comment type="caution">
    <text evidence="15">The sequence shown here is derived from an EMBL/GenBank/DDBJ whole genome shotgun (WGS) entry which is preliminary data.</text>
</comment>
<evidence type="ECO:0000256" key="9">
    <source>
        <dbReference type="ARBA" id="ARBA00023136"/>
    </source>
</evidence>
<evidence type="ECO:0000256" key="3">
    <source>
        <dbReference type="ARBA" id="ARBA00007530"/>
    </source>
</evidence>
<evidence type="ECO:0000256" key="6">
    <source>
        <dbReference type="ARBA" id="ARBA00022692"/>
    </source>
</evidence>
<feature type="region of interest" description="Disordered" evidence="12">
    <location>
        <begin position="440"/>
        <end position="622"/>
    </location>
</feature>
<keyword evidence="16" id="KW-1185">Reference proteome</keyword>
<name>A0A8K0GYC6_9ROSA</name>
<feature type="compositionally biased region" description="Low complexity" evidence="12">
    <location>
        <begin position="544"/>
        <end position="583"/>
    </location>
</feature>